<keyword evidence="2" id="KW-1185">Reference proteome</keyword>
<gene>
    <name evidence="1" type="ORF">EPI10_023860</name>
</gene>
<protein>
    <submittedName>
        <fullName evidence="1">Integrase</fullName>
    </submittedName>
</protein>
<organism evidence="1 2">
    <name type="scientific">Gossypium australe</name>
    <dbReference type="NCBI Taxonomy" id="47621"/>
    <lineage>
        <taxon>Eukaryota</taxon>
        <taxon>Viridiplantae</taxon>
        <taxon>Streptophyta</taxon>
        <taxon>Embryophyta</taxon>
        <taxon>Tracheophyta</taxon>
        <taxon>Spermatophyta</taxon>
        <taxon>Magnoliopsida</taxon>
        <taxon>eudicotyledons</taxon>
        <taxon>Gunneridae</taxon>
        <taxon>Pentapetalae</taxon>
        <taxon>rosids</taxon>
        <taxon>malvids</taxon>
        <taxon>Malvales</taxon>
        <taxon>Malvaceae</taxon>
        <taxon>Malvoideae</taxon>
        <taxon>Gossypium</taxon>
    </lineage>
</organism>
<dbReference type="Proteomes" id="UP000325315">
    <property type="component" value="Unassembled WGS sequence"/>
</dbReference>
<dbReference type="Gene3D" id="1.10.340.70">
    <property type="match status" value="1"/>
</dbReference>
<evidence type="ECO:0000313" key="1">
    <source>
        <dbReference type="EMBL" id="KAA3473488.1"/>
    </source>
</evidence>
<sequence length="63" mass="7319">MNCKQKELSVSRLLIQRSDECLTFQDRICVPRNLELIQKILNEAHSSCLSVHLGNTKMYNNLK</sequence>
<name>A0A5B6VX55_9ROSI</name>
<comment type="caution">
    <text evidence="1">The sequence shown here is derived from an EMBL/GenBank/DDBJ whole genome shotgun (WGS) entry which is preliminary data.</text>
</comment>
<dbReference type="EMBL" id="SMMG02000005">
    <property type="protein sequence ID" value="KAA3473488.1"/>
    <property type="molecule type" value="Genomic_DNA"/>
</dbReference>
<dbReference type="OrthoDB" id="1002254at2759"/>
<proteinExistence type="predicted"/>
<reference evidence="2" key="1">
    <citation type="journal article" date="2019" name="Plant Biotechnol. J.">
        <title>Genome sequencing of the Australian wild diploid species Gossypium australe highlights disease resistance and delayed gland morphogenesis.</title>
        <authorList>
            <person name="Cai Y."/>
            <person name="Cai X."/>
            <person name="Wang Q."/>
            <person name="Wang P."/>
            <person name="Zhang Y."/>
            <person name="Cai C."/>
            <person name="Xu Y."/>
            <person name="Wang K."/>
            <person name="Zhou Z."/>
            <person name="Wang C."/>
            <person name="Geng S."/>
            <person name="Li B."/>
            <person name="Dong Q."/>
            <person name="Hou Y."/>
            <person name="Wang H."/>
            <person name="Ai P."/>
            <person name="Liu Z."/>
            <person name="Yi F."/>
            <person name="Sun M."/>
            <person name="An G."/>
            <person name="Cheng J."/>
            <person name="Zhang Y."/>
            <person name="Shi Q."/>
            <person name="Xie Y."/>
            <person name="Shi X."/>
            <person name="Chang Y."/>
            <person name="Huang F."/>
            <person name="Chen Y."/>
            <person name="Hong S."/>
            <person name="Mi L."/>
            <person name="Sun Q."/>
            <person name="Zhang L."/>
            <person name="Zhou B."/>
            <person name="Peng R."/>
            <person name="Zhang X."/>
            <person name="Liu F."/>
        </authorList>
    </citation>
    <scope>NUCLEOTIDE SEQUENCE [LARGE SCALE GENOMIC DNA]</scope>
    <source>
        <strain evidence="2">cv. PA1801</strain>
    </source>
</reference>
<evidence type="ECO:0000313" key="2">
    <source>
        <dbReference type="Proteomes" id="UP000325315"/>
    </source>
</evidence>
<dbReference type="AlphaFoldDB" id="A0A5B6VX55"/>
<accession>A0A5B6VX55</accession>